<dbReference type="EMBL" id="QORE01001078">
    <property type="protein sequence ID" value="RCI72127.1"/>
    <property type="molecule type" value="Genomic_DNA"/>
</dbReference>
<evidence type="ECO:0008006" key="3">
    <source>
        <dbReference type="Google" id="ProtNLM"/>
    </source>
</evidence>
<dbReference type="PROSITE" id="PS51257">
    <property type="entry name" value="PROKAR_LIPOPROTEIN"/>
    <property type="match status" value="1"/>
</dbReference>
<sequence>MRMMSLAAGALMLLTGCEVSQDMAVEKGKDMVASALKDPDSASFSGVYMLETDVIGDTHYGYLCGVVNSKNSFGGYTGNRRFSARFQYSTGGQLEVSYLQLEEGRNAKEMSDGVTFFESFYWRKRCLQGTAQPVITKAPEPKGSLMALQVGQRSLPAKQKIVTRLSPDLTAATSLPIEKGQIVTVQEAKEGWIRISKDPESPQWIVPELVDWASP</sequence>
<dbReference type="Proteomes" id="UP000253594">
    <property type="component" value="Unassembled WGS sequence"/>
</dbReference>
<dbReference type="RefSeq" id="WP_108241173.1">
    <property type="nucleotide sequence ID" value="NZ_JAZBSM010000034.1"/>
</dbReference>
<comment type="caution">
    <text evidence="1">The sequence shown here is derived from an EMBL/GenBank/DDBJ whole genome shotgun (WGS) entry which is preliminary data.</text>
</comment>
<gene>
    <name evidence="1" type="ORF">DT376_25435</name>
</gene>
<reference evidence="1 2" key="1">
    <citation type="submission" date="2018-07" db="EMBL/GenBank/DDBJ databases">
        <title>Mechanisms of high-level aminoglycoside resistance among Gram-negative pathogens in Brazil.</title>
        <authorList>
            <person name="Ballaben A.S."/>
            <person name="Darini A.L.C."/>
            <person name="Doi Y."/>
        </authorList>
    </citation>
    <scope>NUCLEOTIDE SEQUENCE [LARGE SCALE GENOMIC DNA]</scope>
    <source>
        <strain evidence="1 2">B2-305</strain>
    </source>
</reference>
<accession>A0A367M3U2</accession>
<proteinExistence type="predicted"/>
<evidence type="ECO:0000313" key="1">
    <source>
        <dbReference type="EMBL" id="RCI72127.1"/>
    </source>
</evidence>
<protein>
    <recommendedName>
        <fullName evidence="3">SH3 domain-containing protein</fullName>
    </recommendedName>
</protein>
<evidence type="ECO:0000313" key="2">
    <source>
        <dbReference type="Proteomes" id="UP000253594"/>
    </source>
</evidence>
<dbReference type="AlphaFoldDB" id="A0A367M3U2"/>
<name>A0A367M3U2_PSEAI</name>
<organism evidence="1 2">
    <name type="scientific">Pseudomonas aeruginosa</name>
    <dbReference type="NCBI Taxonomy" id="287"/>
    <lineage>
        <taxon>Bacteria</taxon>
        <taxon>Pseudomonadati</taxon>
        <taxon>Pseudomonadota</taxon>
        <taxon>Gammaproteobacteria</taxon>
        <taxon>Pseudomonadales</taxon>
        <taxon>Pseudomonadaceae</taxon>
        <taxon>Pseudomonas</taxon>
    </lineage>
</organism>